<protein>
    <submittedName>
        <fullName evidence="2">Uncharacterized protein</fullName>
    </submittedName>
</protein>
<dbReference type="AlphaFoldDB" id="A0A564GPW6"/>
<evidence type="ECO:0000313" key="3">
    <source>
        <dbReference type="Proteomes" id="UP000317374"/>
    </source>
</evidence>
<dbReference type="EMBL" id="CABGGW010000001">
    <property type="protein sequence ID" value="VUS21955.1"/>
    <property type="molecule type" value="Genomic_DNA"/>
</dbReference>
<reference evidence="2 3" key="1">
    <citation type="submission" date="2019-07" db="EMBL/GenBank/DDBJ databases">
        <authorList>
            <person name="Brisse S."/>
            <person name="Rodrigues C."/>
            <person name="Thorpe H."/>
        </authorList>
    </citation>
    <scope>NUCLEOTIDE SEQUENCE [LARGE SCALE GENOMIC DNA]</scope>
    <source>
        <strain evidence="2">SB6422</strain>
    </source>
</reference>
<feature type="compositionally biased region" description="Polar residues" evidence="1">
    <location>
        <begin position="89"/>
        <end position="101"/>
    </location>
</feature>
<gene>
    <name evidence="2" type="ORF">SB6422_00048</name>
</gene>
<proteinExistence type="predicted"/>
<feature type="region of interest" description="Disordered" evidence="1">
    <location>
        <begin position="75"/>
        <end position="101"/>
    </location>
</feature>
<dbReference type="Proteomes" id="UP000317374">
    <property type="component" value="Unassembled WGS sequence"/>
</dbReference>
<organism evidence="2 3">
    <name type="scientific">Klebsiella huaxiensis</name>
    <dbReference type="NCBI Taxonomy" id="2153354"/>
    <lineage>
        <taxon>Bacteria</taxon>
        <taxon>Pseudomonadati</taxon>
        <taxon>Pseudomonadota</taxon>
        <taxon>Gammaproteobacteria</taxon>
        <taxon>Enterobacterales</taxon>
        <taxon>Enterobacteriaceae</taxon>
        <taxon>Klebsiella/Raoultella group</taxon>
        <taxon>Klebsiella</taxon>
    </lineage>
</organism>
<evidence type="ECO:0000313" key="2">
    <source>
        <dbReference type="EMBL" id="VUS21955.1"/>
    </source>
</evidence>
<name>A0A564GPW6_9ENTR</name>
<evidence type="ECO:0000256" key="1">
    <source>
        <dbReference type="SAM" id="MobiDB-lite"/>
    </source>
</evidence>
<dbReference type="RefSeq" id="WP_142515279.1">
    <property type="nucleotide sequence ID" value="NZ_CABGGQ010000041.1"/>
</dbReference>
<accession>A0A564GPW6</accession>
<sequence>MNSGEIEHLTDVLIGEAVLSLLKNKGPINTQALVNKLQSMQVGETDKKRRDTIGHIIDEINNMVALRGKKKSLGTSGAKNYWDDPNALLGSSSQSGTGKMH</sequence>